<dbReference type="GO" id="GO:0046872">
    <property type="term" value="F:metal ion binding"/>
    <property type="evidence" value="ECO:0007669"/>
    <property type="project" value="UniProtKB-KW"/>
</dbReference>
<keyword evidence="5" id="KW-0560">Oxidoreductase</keyword>
<dbReference type="Pfam" id="PF02668">
    <property type="entry name" value="TauD"/>
    <property type="match status" value="1"/>
</dbReference>
<gene>
    <name evidence="9" type="ORF">K431DRAFT_294624</name>
</gene>
<evidence type="ECO:0000256" key="6">
    <source>
        <dbReference type="ARBA" id="ARBA00023004"/>
    </source>
</evidence>
<dbReference type="EMBL" id="MU003793">
    <property type="protein sequence ID" value="KAF2721155.1"/>
    <property type="molecule type" value="Genomic_DNA"/>
</dbReference>
<dbReference type="GO" id="GO:0016706">
    <property type="term" value="F:2-oxoglutarate-dependent dioxygenase activity"/>
    <property type="evidence" value="ECO:0007669"/>
    <property type="project" value="TreeGrafter"/>
</dbReference>
<dbReference type="OrthoDB" id="10257314at2759"/>
<dbReference type="SUPFAM" id="SSF51197">
    <property type="entry name" value="Clavaminate synthase-like"/>
    <property type="match status" value="1"/>
</dbReference>
<evidence type="ECO:0000256" key="7">
    <source>
        <dbReference type="SAM" id="MobiDB-lite"/>
    </source>
</evidence>
<protein>
    <submittedName>
        <fullName evidence="9">Taurine catabolism dioxygenase</fullName>
    </submittedName>
</protein>
<evidence type="ECO:0000259" key="8">
    <source>
        <dbReference type="Pfam" id="PF02668"/>
    </source>
</evidence>
<dbReference type="AlphaFoldDB" id="A0A9P4UQL7"/>
<proteinExistence type="inferred from homology"/>
<dbReference type="Proteomes" id="UP000799441">
    <property type="component" value="Unassembled WGS sequence"/>
</dbReference>
<evidence type="ECO:0000256" key="2">
    <source>
        <dbReference type="ARBA" id="ARBA00005896"/>
    </source>
</evidence>
<keyword evidence="10" id="KW-1185">Reference proteome</keyword>
<evidence type="ECO:0000256" key="3">
    <source>
        <dbReference type="ARBA" id="ARBA00022723"/>
    </source>
</evidence>
<dbReference type="PANTHER" id="PTHR30468">
    <property type="entry name" value="ALPHA-KETOGLUTARATE-DEPENDENT SULFONATE DIOXYGENASE"/>
    <property type="match status" value="1"/>
</dbReference>
<feature type="region of interest" description="Disordered" evidence="7">
    <location>
        <begin position="1"/>
        <end position="37"/>
    </location>
</feature>
<accession>A0A9P4UQL7</accession>
<dbReference type="GO" id="GO:0005737">
    <property type="term" value="C:cytoplasm"/>
    <property type="evidence" value="ECO:0007669"/>
    <property type="project" value="TreeGrafter"/>
</dbReference>
<sequence length="383" mass="43094">MAPVAVDQYNSPELEKGSTKLSAQADSTRTKPAIKPNGSLEKFEHFDVTPVIGREYPTVDLTELLNAPNADELLTELAYTISSRGVVFFRAQDKLTNELQKQLIQRLGELSGKPSTSTLHIHPVLNSEDKIDEERDPDQHISTISSKLFKKVYSQDLEETISPKKQSHNIWHSDIAFEKAPADYSSLRLTQLPKTGGDTLWASGYEIYDRISAPFQKLIESLTCTFAQPHFKDAAKRGGFRIYDKPRGSPDNVGTDLKAVHPVVRTNPVTGWRSVFPIGAHISHINHVTENESRLLLKWFSNILTESHDLQVRFRWQNENDIAIWDNRCTFHTATNDFEGLGDRAGNRAVGIGERPYFDPESKSRREAAELDGTVLGSPFLIR</sequence>
<evidence type="ECO:0000256" key="5">
    <source>
        <dbReference type="ARBA" id="ARBA00023002"/>
    </source>
</evidence>
<dbReference type="InterPro" id="IPR051323">
    <property type="entry name" value="AtsK-like"/>
</dbReference>
<keyword evidence="6" id="KW-0408">Iron</keyword>
<evidence type="ECO:0000256" key="1">
    <source>
        <dbReference type="ARBA" id="ARBA00001954"/>
    </source>
</evidence>
<dbReference type="Gene3D" id="3.60.130.10">
    <property type="entry name" value="Clavaminate synthase-like"/>
    <property type="match status" value="1"/>
</dbReference>
<comment type="cofactor">
    <cofactor evidence="1">
        <name>Fe(2+)</name>
        <dbReference type="ChEBI" id="CHEBI:29033"/>
    </cofactor>
</comment>
<evidence type="ECO:0000313" key="9">
    <source>
        <dbReference type="EMBL" id="KAF2721155.1"/>
    </source>
</evidence>
<keyword evidence="4 9" id="KW-0223">Dioxygenase</keyword>
<comment type="similarity">
    <text evidence="2">Belongs to the TfdA dioxygenase family.</text>
</comment>
<name>A0A9P4UQL7_9PEZI</name>
<evidence type="ECO:0000256" key="4">
    <source>
        <dbReference type="ARBA" id="ARBA00022964"/>
    </source>
</evidence>
<reference evidence="9" key="1">
    <citation type="journal article" date="2020" name="Stud. Mycol.">
        <title>101 Dothideomycetes genomes: a test case for predicting lifestyles and emergence of pathogens.</title>
        <authorList>
            <person name="Haridas S."/>
            <person name="Albert R."/>
            <person name="Binder M."/>
            <person name="Bloem J."/>
            <person name="Labutti K."/>
            <person name="Salamov A."/>
            <person name="Andreopoulos B."/>
            <person name="Baker S."/>
            <person name="Barry K."/>
            <person name="Bills G."/>
            <person name="Bluhm B."/>
            <person name="Cannon C."/>
            <person name="Castanera R."/>
            <person name="Culley D."/>
            <person name="Daum C."/>
            <person name="Ezra D."/>
            <person name="Gonzalez J."/>
            <person name="Henrissat B."/>
            <person name="Kuo A."/>
            <person name="Liang C."/>
            <person name="Lipzen A."/>
            <person name="Lutzoni F."/>
            <person name="Magnuson J."/>
            <person name="Mondo S."/>
            <person name="Nolan M."/>
            <person name="Ohm R."/>
            <person name="Pangilinan J."/>
            <person name="Park H.-J."/>
            <person name="Ramirez L."/>
            <person name="Alfaro M."/>
            <person name="Sun H."/>
            <person name="Tritt A."/>
            <person name="Yoshinaga Y."/>
            <person name="Zwiers L.-H."/>
            <person name="Turgeon B."/>
            <person name="Goodwin S."/>
            <person name="Spatafora J."/>
            <person name="Crous P."/>
            <person name="Grigoriev I."/>
        </authorList>
    </citation>
    <scope>NUCLEOTIDE SEQUENCE</scope>
    <source>
        <strain evidence="9">CBS 116435</strain>
    </source>
</reference>
<dbReference type="InterPro" id="IPR003819">
    <property type="entry name" value="TauD/TfdA-like"/>
</dbReference>
<evidence type="ECO:0000313" key="10">
    <source>
        <dbReference type="Proteomes" id="UP000799441"/>
    </source>
</evidence>
<keyword evidence="3" id="KW-0479">Metal-binding</keyword>
<feature type="domain" description="TauD/TfdA-like" evidence="8">
    <location>
        <begin position="46"/>
        <end position="340"/>
    </location>
</feature>
<dbReference type="FunFam" id="3.60.130.10:FF:000005">
    <property type="entry name" value="TfdA family taurine dioxygenase"/>
    <property type="match status" value="1"/>
</dbReference>
<organism evidence="9 10">
    <name type="scientific">Polychaeton citri CBS 116435</name>
    <dbReference type="NCBI Taxonomy" id="1314669"/>
    <lineage>
        <taxon>Eukaryota</taxon>
        <taxon>Fungi</taxon>
        <taxon>Dikarya</taxon>
        <taxon>Ascomycota</taxon>
        <taxon>Pezizomycotina</taxon>
        <taxon>Dothideomycetes</taxon>
        <taxon>Dothideomycetidae</taxon>
        <taxon>Capnodiales</taxon>
        <taxon>Capnodiaceae</taxon>
        <taxon>Polychaeton</taxon>
    </lineage>
</organism>
<comment type="caution">
    <text evidence="9">The sequence shown here is derived from an EMBL/GenBank/DDBJ whole genome shotgun (WGS) entry which is preliminary data.</text>
</comment>
<dbReference type="InterPro" id="IPR042098">
    <property type="entry name" value="TauD-like_sf"/>
</dbReference>
<dbReference type="PANTHER" id="PTHR30468:SF10">
    <property type="entry name" value="TAUD_TFDA-LIKE DOMAIN-CONTAINING PROTEIN"/>
    <property type="match status" value="1"/>
</dbReference>